<evidence type="ECO:0000313" key="9">
    <source>
        <dbReference type="Proteomes" id="UP000027138"/>
    </source>
</evidence>
<dbReference type="GO" id="GO:0030598">
    <property type="term" value="F:rRNA N-glycosylase activity"/>
    <property type="evidence" value="ECO:0007669"/>
    <property type="project" value="UniProtKB-EC"/>
</dbReference>
<dbReference type="Gene3D" id="3.40.420.10">
    <property type="entry name" value="Ricin (A subunit), domain 1"/>
    <property type="match status" value="1"/>
</dbReference>
<dbReference type="SUPFAM" id="SSF56371">
    <property type="entry name" value="Ribosome inactivating proteins (RIP)"/>
    <property type="match status" value="1"/>
</dbReference>
<dbReference type="InterPro" id="IPR016139">
    <property type="entry name" value="Ribosome_inactivat_prot_sub2"/>
</dbReference>
<dbReference type="KEGG" id="jcu:105637077"/>
<dbReference type="InterPro" id="IPR016138">
    <property type="entry name" value="Ribosome_inactivat_prot_sub1"/>
</dbReference>
<dbReference type="AlphaFoldDB" id="A0A067KEZ0"/>
<comment type="similarity">
    <text evidence="6">Belongs to the ribosome-inactivating protein family.</text>
</comment>
<dbReference type="GO" id="GO:0006952">
    <property type="term" value="P:defense response"/>
    <property type="evidence" value="ECO:0007669"/>
    <property type="project" value="UniProtKB-KW"/>
</dbReference>
<keyword evidence="7" id="KW-0812">Transmembrane</keyword>
<dbReference type="PROSITE" id="PS00275">
    <property type="entry name" value="SHIGA_RICIN"/>
    <property type="match status" value="1"/>
</dbReference>
<dbReference type="InterPro" id="IPR017988">
    <property type="entry name" value="Ribosome_inactivat_prot_CS"/>
</dbReference>
<dbReference type="SMR" id="A0A067KEZ0"/>
<evidence type="ECO:0000256" key="1">
    <source>
        <dbReference type="ARBA" id="ARBA00000237"/>
    </source>
</evidence>
<dbReference type="PANTHER" id="PTHR33453:SF41">
    <property type="entry name" value="RRNA N-GLYCOSYLASE"/>
    <property type="match status" value="1"/>
</dbReference>
<proteinExistence type="inferred from homology"/>
<dbReference type="EMBL" id="KK914513">
    <property type="protein sequence ID" value="KDP34682.1"/>
    <property type="molecule type" value="Genomic_DNA"/>
</dbReference>
<dbReference type="GO" id="GO:0017148">
    <property type="term" value="P:negative regulation of translation"/>
    <property type="evidence" value="ECO:0007669"/>
    <property type="project" value="UniProtKB-KW"/>
</dbReference>
<evidence type="ECO:0000313" key="8">
    <source>
        <dbReference type="EMBL" id="KDP34682.1"/>
    </source>
</evidence>
<keyword evidence="7" id="KW-0472">Membrane</keyword>
<sequence length="305" mass="33957">MEGNMKVWLVVATWLCWTIIFGLARVINPSAIHNYTADAIPSVSFTITRIPGDDKTDYKQLMVDLRKKLSSGTTSNGVPVLRSTASKEAKYLLVNIINSGKKEITLGLNVINAYVLAYKVGDKSYFFNDPTELKDAQTHLFKDTKQTAIKITGSYDSLKAQGGDRESVDLGIGQLDSHIYTLHKSTALKDVAKSLVCIIQMVSEAARFKSIENKIVDKIDGSFKPKLDIITRENNWGDLSEGIQNADKKGNFKTKVRLQKEDGKEDIISNVNQIIGEMGILLYKKKKIYNIPSFGQTNFGNLIQN</sequence>
<evidence type="ECO:0000256" key="2">
    <source>
        <dbReference type="ARBA" id="ARBA00022656"/>
    </source>
</evidence>
<gene>
    <name evidence="8" type="ORF">JCGZ_10887</name>
</gene>
<dbReference type="PRINTS" id="PR00396">
    <property type="entry name" value="SHIGARICIN"/>
</dbReference>
<dbReference type="OrthoDB" id="1704365at2759"/>
<evidence type="ECO:0000256" key="5">
    <source>
        <dbReference type="ARBA" id="ARBA00023193"/>
    </source>
</evidence>
<keyword evidence="7" id="KW-1133">Transmembrane helix</keyword>
<accession>A0A067KEZ0</accession>
<evidence type="ECO:0000256" key="6">
    <source>
        <dbReference type="RuleBase" id="RU004915"/>
    </source>
</evidence>
<evidence type="ECO:0000256" key="7">
    <source>
        <dbReference type="SAM" id="Phobius"/>
    </source>
</evidence>
<dbReference type="Gene3D" id="4.10.470.10">
    <property type="entry name" value="Ricin (A Subunit), domain 2"/>
    <property type="match status" value="1"/>
</dbReference>
<dbReference type="GO" id="GO:0090729">
    <property type="term" value="F:toxin activity"/>
    <property type="evidence" value="ECO:0007669"/>
    <property type="project" value="UniProtKB-KW"/>
</dbReference>
<dbReference type="InterPro" id="IPR036041">
    <property type="entry name" value="Ribosome-inact_prot_sf"/>
</dbReference>
<dbReference type="Proteomes" id="UP000027138">
    <property type="component" value="Unassembled WGS sequence"/>
</dbReference>
<name>A0A067KEZ0_JATCU</name>
<keyword evidence="4 6" id="KW-0611">Plant defense</keyword>
<evidence type="ECO:0000256" key="4">
    <source>
        <dbReference type="ARBA" id="ARBA00022821"/>
    </source>
</evidence>
<dbReference type="EC" id="3.2.2.22" evidence="6"/>
<comment type="catalytic activity">
    <reaction evidence="1 6">
        <text>Endohydrolysis of the N-glycosidic bond at one specific adenosine on the 28S rRNA.</text>
        <dbReference type="EC" id="3.2.2.22"/>
    </reaction>
</comment>
<keyword evidence="3 6" id="KW-0378">Hydrolase</keyword>
<organism evidence="8 9">
    <name type="scientific">Jatropha curcas</name>
    <name type="common">Barbados nut</name>
    <dbReference type="NCBI Taxonomy" id="180498"/>
    <lineage>
        <taxon>Eukaryota</taxon>
        <taxon>Viridiplantae</taxon>
        <taxon>Streptophyta</taxon>
        <taxon>Embryophyta</taxon>
        <taxon>Tracheophyta</taxon>
        <taxon>Spermatophyta</taxon>
        <taxon>Magnoliopsida</taxon>
        <taxon>eudicotyledons</taxon>
        <taxon>Gunneridae</taxon>
        <taxon>Pentapetalae</taxon>
        <taxon>rosids</taxon>
        <taxon>fabids</taxon>
        <taxon>Malpighiales</taxon>
        <taxon>Euphorbiaceae</taxon>
        <taxon>Crotonoideae</taxon>
        <taxon>Jatropheae</taxon>
        <taxon>Jatropha</taxon>
    </lineage>
</organism>
<keyword evidence="5 6" id="KW-0652">Protein synthesis inhibitor</keyword>
<dbReference type="PANTHER" id="PTHR33453">
    <property type="match status" value="1"/>
</dbReference>
<keyword evidence="9" id="KW-1185">Reference proteome</keyword>
<feature type="transmembrane region" description="Helical" evidence="7">
    <location>
        <begin position="7"/>
        <end position="27"/>
    </location>
</feature>
<evidence type="ECO:0000256" key="3">
    <source>
        <dbReference type="ARBA" id="ARBA00022801"/>
    </source>
</evidence>
<protein>
    <recommendedName>
        <fullName evidence="6">rRNA N-glycosylase</fullName>
        <ecNumber evidence="6">3.2.2.22</ecNumber>
    </recommendedName>
</protein>
<dbReference type="Pfam" id="PF00161">
    <property type="entry name" value="RIP"/>
    <property type="match status" value="1"/>
</dbReference>
<dbReference type="InterPro" id="IPR001574">
    <property type="entry name" value="Ribosome_inactivat_prot"/>
</dbReference>
<keyword evidence="2 6" id="KW-0800">Toxin</keyword>
<dbReference type="InterPro" id="IPR017989">
    <property type="entry name" value="Ribosome_inactivat_1/2"/>
</dbReference>
<reference evidence="8 9" key="1">
    <citation type="journal article" date="2014" name="PLoS ONE">
        <title>Global Analysis of Gene Expression Profiles in Physic Nut (Jatropha curcas L.) Seedlings Exposed to Salt Stress.</title>
        <authorList>
            <person name="Zhang L."/>
            <person name="Zhang C."/>
            <person name="Wu P."/>
            <person name="Chen Y."/>
            <person name="Li M."/>
            <person name="Jiang H."/>
            <person name="Wu G."/>
        </authorList>
    </citation>
    <scope>NUCLEOTIDE SEQUENCE [LARGE SCALE GENOMIC DNA]</scope>
    <source>
        <strain evidence="9">cv. GZQX0401</strain>
        <tissue evidence="8">Young leaves</tissue>
    </source>
</reference>